<dbReference type="InterPro" id="IPR002110">
    <property type="entry name" value="Ankyrin_rpt"/>
</dbReference>
<reference evidence="3" key="1">
    <citation type="submission" date="2020-06" db="EMBL/GenBank/DDBJ databases">
        <authorList>
            <consortium name="Plant Systems Biology data submission"/>
        </authorList>
    </citation>
    <scope>NUCLEOTIDE SEQUENCE</scope>
    <source>
        <strain evidence="3">D6</strain>
    </source>
</reference>
<dbReference type="OrthoDB" id="41194at2759"/>
<feature type="chain" id="PRO_5040320739" evidence="2">
    <location>
        <begin position="29"/>
        <end position="436"/>
    </location>
</feature>
<dbReference type="EMBL" id="CAICTM010000106">
    <property type="protein sequence ID" value="CAB9501369.1"/>
    <property type="molecule type" value="Genomic_DNA"/>
</dbReference>
<dbReference type="Proteomes" id="UP001153069">
    <property type="component" value="Unassembled WGS sequence"/>
</dbReference>
<evidence type="ECO:0000313" key="4">
    <source>
        <dbReference type="Proteomes" id="UP001153069"/>
    </source>
</evidence>
<dbReference type="PROSITE" id="PS50297">
    <property type="entry name" value="ANK_REP_REGION"/>
    <property type="match status" value="1"/>
</dbReference>
<dbReference type="SUPFAM" id="SSF48403">
    <property type="entry name" value="Ankyrin repeat"/>
    <property type="match status" value="1"/>
</dbReference>
<evidence type="ECO:0000313" key="3">
    <source>
        <dbReference type="EMBL" id="CAB9501369.1"/>
    </source>
</evidence>
<gene>
    <name evidence="3" type="ORF">SEMRO_107_G053700.1</name>
</gene>
<dbReference type="PROSITE" id="PS50088">
    <property type="entry name" value="ANK_REPEAT"/>
    <property type="match status" value="1"/>
</dbReference>
<sequence length="436" mass="49453">MKIRLRCFSTSTAVMLFLALIQQQHCQGSAVVHDKSEQEERVSPVCTSSNASSSSYSAFDDVSWAIKSDHLKYPYHQEQYDRFLQNCRKASPYCKGQEALRLYMNNHQPPSVYNFTQSGVSKTKTPAALWALLTEFYTRNQGQQVVEWPDSINPYHNLWDRHTEILRLDNVTLQGGGPQLQARISQAVQTILEGWTRQKLTPVSVYGIRLYRNQSILTPHVDRMPLVASCIINIDQDGVEEPWPLEIYDHKGQARNITMEPGDMVLYESHSVIHGRPFPLKGTLFANVFLHFEPVGGLVRGELGTNGNGAPHYIIPGSKWEEEWKRDNPNGWELLNNPMDAVAKGHIRTLQLMAKVRPQGLVEKDSNGWAPIHQAVRYGNLRIVKFLIEENGVSPNLQTGLPDDGSKQQLLPIELALHLLGEDHEVTQYLWTVTQL</sequence>
<comment type="caution">
    <text evidence="3">The sequence shown here is derived from an EMBL/GenBank/DDBJ whole genome shotgun (WGS) entry which is preliminary data.</text>
</comment>
<evidence type="ECO:0000256" key="1">
    <source>
        <dbReference type="PROSITE-ProRule" id="PRU00023"/>
    </source>
</evidence>
<dbReference type="InterPro" id="IPR036770">
    <property type="entry name" value="Ankyrin_rpt-contain_sf"/>
</dbReference>
<protein>
    <submittedName>
        <fullName evidence="3">Ankyrin Repeat</fullName>
    </submittedName>
</protein>
<dbReference type="Pfam" id="PF12796">
    <property type="entry name" value="Ank_2"/>
    <property type="match status" value="1"/>
</dbReference>
<evidence type="ECO:0000256" key="2">
    <source>
        <dbReference type="SAM" id="SignalP"/>
    </source>
</evidence>
<proteinExistence type="predicted"/>
<keyword evidence="2" id="KW-0732">Signal</keyword>
<dbReference type="SMART" id="SM00248">
    <property type="entry name" value="ANK"/>
    <property type="match status" value="1"/>
</dbReference>
<keyword evidence="4" id="KW-1185">Reference proteome</keyword>
<organism evidence="3 4">
    <name type="scientific">Seminavis robusta</name>
    <dbReference type="NCBI Taxonomy" id="568900"/>
    <lineage>
        <taxon>Eukaryota</taxon>
        <taxon>Sar</taxon>
        <taxon>Stramenopiles</taxon>
        <taxon>Ochrophyta</taxon>
        <taxon>Bacillariophyta</taxon>
        <taxon>Bacillariophyceae</taxon>
        <taxon>Bacillariophycidae</taxon>
        <taxon>Naviculales</taxon>
        <taxon>Naviculaceae</taxon>
        <taxon>Seminavis</taxon>
    </lineage>
</organism>
<keyword evidence="1" id="KW-0040">ANK repeat</keyword>
<feature type="signal peptide" evidence="2">
    <location>
        <begin position="1"/>
        <end position="28"/>
    </location>
</feature>
<dbReference type="AlphaFoldDB" id="A0A9N8DET7"/>
<accession>A0A9N8DET7</accession>
<dbReference type="Gene3D" id="1.25.40.20">
    <property type="entry name" value="Ankyrin repeat-containing domain"/>
    <property type="match status" value="1"/>
</dbReference>
<feature type="repeat" description="ANK" evidence="1">
    <location>
        <begin position="367"/>
        <end position="389"/>
    </location>
</feature>
<name>A0A9N8DET7_9STRA</name>